<evidence type="ECO:0000313" key="2">
    <source>
        <dbReference type="Proteomes" id="UP000243459"/>
    </source>
</evidence>
<gene>
    <name evidence="1" type="ORF">A4U43_C07F710</name>
</gene>
<name>A0A5P1E8A5_ASPOF</name>
<dbReference type="Proteomes" id="UP000243459">
    <property type="component" value="Chromosome 7"/>
</dbReference>
<dbReference type="Gramene" id="ONK62135">
    <property type="protein sequence ID" value="ONK62135"/>
    <property type="gene ID" value="A4U43_C07F710"/>
</dbReference>
<proteinExistence type="predicted"/>
<organism evidence="1 2">
    <name type="scientific">Asparagus officinalis</name>
    <name type="common">Garden asparagus</name>
    <dbReference type="NCBI Taxonomy" id="4686"/>
    <lineage>
        <taxon>Eukaryota</taxon>
        <taxon>Viridiplantae</taxon>
        <taxon>Streptophyta</taxon>
        <taxon>Embryophyta</taxon>
        <taxon>Tracheophyta</taxon>
        <taxon>Spermatophyta</taxon>
        <taxon>Magnoliopsida</taxon>
        <taxon>Liliopsida</taxon>
        <taxon>Asparagales</taxon>
        <taxon>Asparagaceae</taxon>
        <taxon>Asparagoideae</taxon>
        <taxon>Asparagus</taxon>
    </lineage>
</organism>
<reference evidence="2" key="1">
    <citation type="journal article" date="2017" name="Nat. Commun.">
        <title>The asparagus genome sheds light on the origin and evolution of a young Y chromosome.</title>
        <authorList>
            <person name="Harkess A."/>
            <person name="Zhou J."/>
            <person name="Xu C."/>
            <person name="Bowers J.E."/>
            <person name="Van der Hulst R."/>
            <person name="Ayyampalayam S."/>
            <person name="Mercati F."/>
            <person name="Riccardi P."/>
            <person name="McKain M.R."/>
            <person name="Kakrana A."/>
            <person name="Tang H."/>
            <person name="Ray J."/>
            <person name="Groenendijk J."/>
            <person name="Arikit S."/>
            <person name="Mathioni S.M."/>
            <person name="Nakano M."/>
            <person name="Shan H."/>
            <person name="Telgmann-Rauber A."/>
            <person name="Kanno A."/>
            <person name="Yue Z."/>
            <person name="Chen H."/>
            <person name="Li W."/>
            <person name="Chen Y."/>
            <person name="Xu X."/>
            <person name="Zhang Y."/>
            <person name="Luo S."/>
            <person name="Chen H."/>
            <person name="Gao J."/>
            <person name="Mao Z."/>
            <person name="Pires J.C."/>
            <person name="Luo M."/>
            <person name="Kudrna D."/>
            <person name="Wing R.A."/>
            <person name="Meyers B.C."/>
            <person name="Yi K."/>
            <person name="Kong H."/>
            <person name="Lavrijsen P."/>
            <person name="Sunseri F."/>
            <person name="Falavigna A."/>
            <person name="Ye Y."/>
            <person name="Leebens-Mack J.H."/>
            <person name="Chen G."/>
        </authorList>
    </citation>
    <scope>NUCLEOTIDE SEQUENCE [LARGE SCALE GENOMIC DNA]</scope>
    <source>
        <strain evidence="2">cv. DH0086</strain>
    </source>
</reference>
<evidence type="ECO:0000313" key="1">
    <source>
        <dbReference type="EMBL" id="ONK62135.1"/>
    </source>
</evidence>
<dbReference type="EMBL" id="CM007387">
    <property type="protein sequence ID" value="ONK62135.1"/>
    <property type="molecule type" value="Genomic_DNA"/>
</dbReference>
<accession>A0A5P1E8A5</accession>
<protein>
    <submittedName>
        <fullName evidence="1">Uncharacterized protein</fullName>
    </submittedName>
</protein>
<keyword evidence="2" id="KW-1185">Reference proteome</keyword>
<dbReference type="AlphaFoldDB" id="A0A5P1E8A5"/>
<sequence length="110" mass="11993">MNAAVVVEDESIDSLRPLLVCSPDFGRYPPFERKNLTVEDELAIGLQDEVTILAPAPGARVPNWSVFVVGYEVAVTLHDEMIVSMDEASMASGSKFFDLNISNISCSMLV</sequence>